<evidence type="ECO:0000259" key="1">
    <source>
        <dbReference type="Pfam" id="PF07727"/>
    </source>
</evidence>
<protein>
    <submittedName>
        <fullName evidence="3">Retrovirus-related Pol polyprotein from transposon RE1</fullName>
    </submittedName>
</protein>
<dbReference type="AlphaFoldDB" id="A0AAW2K0X0"/>
<dbReference type="Pfam" id="PF14111">
    <property type="entry name" value="DUF4283"/>
    <property type="match status" value="1"/>
</dbReference>
<dbReference type="InterPro" id="IPR013103">
    <property type="entry name" value="RVT_2"/>
</dbReference>
<gene>
    <name evidence="3" type="ORF">Scaly_3058300</name>
</gene>
<feature type="domain" description="DUF4283" evidence="2">
    <location>
        <begin position="210"/>
        <end position="284"/>
    </location>
</feature>
<reference evidence="3" key="1">
    <citation type="submission" date="2020-06" db="EMBL/GenBank/DDBJ databases">
        <authorList>
            <person name="Li T."/>
            <person name="Hu X."/>
            <person name="Zhang T."/>
            <person name="Song X."/>
            <person name="Zhang H."/>
            <person name="Dai N."/>
            <person name="Sheng W."/>
            <person name="Hou X."/>
            <person name="Wei L."/>
        </authorList>
    </citation>
    <scope>NUCLEOTIDE SEQUENCE</scope>
    <source>
        <strain evidence="3">KEN8</strain>
        <tissue evidence="3">Leaf</tissue>
    </source>
</reference>
<evidence type="ECO:0000313" key="3">
    <source>
        <dbReference type="EMBL" id="KAL0300144.1"/>
    </source>
</evidence>
<dbReference type="EMBL" id="JACGWM010000708">
    <property type="protein sequence ID" value="KAL0300144.1"/>
    <property type="molecule type" value="Genomic_DNA"/>
</dbReference>
<sequence>MLDMSLHPSQAANASIKIDVPVRQAKIANEPKTRLKRGRSIGSKDKNFQKRKGVISQDCQIEDTTLEESLGINNASVPEETQEYRQRNNWPKWKDTIEAELNSLAQRKVFGPVVLTPEDVKSVGYKWVFVRKRNEQGKIVRYKTRLVAQGFSQRPSIDYEETYSFIVDATTFGLVGSFLVFWATEYSFIAEEDEEQGIIVPTRLWEANVDSLNLCLVGRLLSYKPYRFEALSSSLQNMLLPVKGMEVKQLQEGRFLLRFKHIIDKQHALQGCLWGFDKNILILKSIGVFRDMESDDTGCSWGASIRIRVSLNVNHPLKRALKIRALTGRSLQGGDELKVIRYGSNPRPVVLVYLYSRVAQEQRFLEYSKAKPTVHILEPNEKAVFVTGGRGAIGYRARGWPPLDSSHLEGAHLAPSTWLGFLFETKCKARRCDRMKNLVNYNGVGVEPVGKGGGLLLLWRKDLDVWLQSFSSHHIDVTVKSEDCLERWRFMGFYGYPEVGNRKEG</sequence>
<dbReference type="Pfam" id="PF07727">
    <property type="entry name" value="RVT_2"/>
    <property type="match status" value="1"/>
</dbReference>
<comment type="caution">
    <text evidence="3">The sequence shown here is derived from an EMBL/GenBank/DDBJ whole genome shotgun (WGS) entry which is preliminary data.</text>
</comment>
<name>A0AAW2K0X0_9LAMI</name>
<dbReference type="InterPro" id="IPR025558">
    <property type="entry name" value="DUF4283"/>
</dbReference>
<feature type="domain" description="Reverse transcriptase Ty1/copia-type" evidence="1">
    <location>
        <begin position="113"/>
        <end position="171"/>
    </location>
</feature>
<organism evidence="3">
    <name type="scientific">Sesamum calycinum</name>
    <dbReference type="NCBI Taxonomy" id="2727403"/>
    <lineage>
        <taxon>Eukaryota</taxon>
        <taxon>Viridiplantae</taxon>
        <taxon>Streptophyta</taxon>
        <taxon>Embryophyta</taxon>
        <taxon>Tracheophyta</taxon>
        <taxon>Spermatophyta</taxon>
        <taxon>Magnoliopsida</taxon>
        <taxon>eudicotyledons</taxon>
        <taxon>Gunneridae</taxon>
        <taxon>Pentapetalae</taxon>
        <taxon>asterids</taxon>
        <taxon>lamiids</taxon>
        <taxon>Lamiales</taxon>
        <taxon>Pedaliaceae</taxon>
        <taxon>Sesamum</taxon>
    </lineage>
</organism>
<evidence type="ECO:0000259" key="2">
    <source>
        <dbReference type="Pfam" id="PF14111"/>
    </source>
</evidence>
<reference evidence="3" key="2">
    <citation type="journal article" date="2024" name="Plant">
        <title>Genomic evolution and insights into agronomic trait innovations of Sesamum species.</title>
        <authorList>
            <person name="Miao H."/>
            <person name="Wang L."/>
            <person name="Qu L."/>
            <person name="Liu H."/>
            <person name="Sun Y."/>
            <person name="Le M."/>
            <person name="Wang Q."/>
            <person name="Wei S."/>
            <person name="Zheng Y."/>
            <person name="Lin W."/>
            <person name="Duan Y."/>
            <person name="Cao H."/>
            <person name="Xiong S."/>
            <person name="Wang X."/>
            <person name="Wei L."/>
            <person name="Li C."/>
            <person name="Ma Q."/>
            <person name="Ju M."/>
            <person name="Zhao R."/>
            <person name="Li G."/>
            <person name="Mu C."/>
            <person name="Tian Q."/>
            <person name="Mei H."/>
            <person name="Zhang T."/>
            <person name="Gao T."/>
            <person name="Zhang H."/>
        </authorList>
    </citation>
    <scope>NUCLEOTIDE SEQUENCE</scope>
    <source>
        <strain evidence="3">KEN8</strain>
    </source>
</reference>
<accession>A0AAW2K0X0</accession>
<proteinExistence type="predicted"/>